<dbReference type="AlphaFoldDB" id="A0A834HVX6"/>
<keyword evidence="3" id="KW-0964">Secreted</keyword>
<feature type="chain" id="PRO_5032866624" evidence="6">
    <location>
        <begin position="18"/>
        <end position="187"/>
    </location>
</feature>
<evidence type="ECO:0000313" key="7">
    <source>
        <dbReference type="EMBL" id="KAF7269079.1"/>
    </source>
</evidence>
<keyword evidence="5" id="KW-0325">Glycoprotein</keyword>
<feature type="signal peptide" evidence="6">
    <location>
        <begin position="1"/>
        <end position="17"/>
    </location>
</feature>
<dbReference type="PANTHER" id="PTHR31703">
    <property type="entry name" value="UPF0669 PROTEIN C6ORF120"/>
    <property type="match status" value="1"/>
</dbReference>
<comment type="similarity">
    <text evidence="2">Belongs to the UPF0669 family.</text>
</comment>
<comment type="subcellular location">
    <subcellularLocation>
        <location evidence="1">Secreted</location>
    </subcellularLocation>
</comment>
<dbReference type="Pfam" id="PF17065">
    <property type="entry name" value="UPF0669"/>
    <property type="match status" value="1"/>
</dbReference>
<dbReference type="OrthoDB" id="10046613at2759"/>
<dbReference type="EMBL" id="JAACXV010014261">
    <property type="protein sequence ID" value="KAF7269079.1"/>
    <property type="molecule type" value="Genomic_DNA"/>
</dbReference>
<dbReference type="GO" id="GO:0005576">
    <property type="term" value="C:extracellular region"/>
    <property type="evidence" value="ECO:0007669"/>
    <property type="project" value="UniProtKB-SubCell"/>
</dbReference>
<evidence type="ECO:0000256" key="2">
    <source>
        <dbReference type="ARBA" id="ARBA00008960"/>
    </source>
</evidence>
<keyword evidence="4 6" id="KW-0732">Signal</keyword>
<sequence length="187" mass="21185">MYNFILILIFLIVSVSIKLINYDVERQPRILARSWGTVKKGSYTYFNLSYEGPVKLNLTSISGDVDLYVSTGELLPTYESYLLSSATCGMDIIEVPESLRPPITIGIYGYAETTDFIFDVFENINTDYPNRIWAIIDQKININRGDKTDSTKETIKSDPTIKKKQKKATSDGSAIFSLLEILQLIFL</sequence>
<keyword evidence="8" id="KW-1185">Reference proteome</keyword>
<proteinExistence type="inferred from homology"/>
<accession>A0A834HVX6</accession>
<organism evidence="7 8">
    <name type="scientific">Rhynchophorus ferrugineus</name>
    <name type="common">Red palm weevil</name>
    <name type="synonym">Curculio ferrugineus</name>
    <dbReference type="NCBI Taxonomy" id="354439"/>
    <lineage>
        <taxon>Eukaryota</taxon>
        <taxon>Metazoa</taxon>
        <taxon>Ecdysozoa</taxon>
        <taxon>Arthropoda</taxon>
        <taxon>Hexapoda</taxon>
        <taxon>Insecta</taxon>
        <taxon>Pterygota</taxon>
        <taxon>Neoptera</taxon>
        <taxon>Endopterygota</taxon>
        <taxon>Coleoptera</taxon>
        <taxon>Polyphaga</taxon>
        <taxon>Cucujiformia</taxon>
        <taxon>Curculionidae</taxon>
        <taxon>Dryophthorinae</taxon>
        <taxon>Rhynchophorus</taxon>
    </lineage>
</organism>
<evidence type="ECO:0000256" key="5">
    <source>
        <dbReference type="ARBA" id="ARBA00023180"/>
    </source>
</evidence>
<protein>
    <submittedName>
        <fullName evidence="7">Uncharacterized protein</fullName>
    </submittedName>
</protein>
<reference evidence="7" key="1">
    <citation type="submission" date="2020-08" db="EMBL/GenBank/DDBJ databases">
        <title>Genome sequencing and assembly of the red palm weevil Rhynchophorus ferrugineus.</title>
        <authorList>
            <person name="Dias G.B."/>
            <person name="Bergman C.M."/>
            <person name="Manee M."/>
        </authorList>
    </citation>
    <scope>NUCLEOTIDE SEQUENCE</scope>
    <source>
        <strain evidence="7">AA-2017</strain>
        <tissue evidence="7">Whole larva</tissue>
    </source>
</reference>
<dbReference type="Proteomes" id="UP000625711">
    <property type="component" value="Unassembled WGS sequence"/>
</dbReference>
<evidence type="ECO:0000256" key="1">
    <source>
        <dbReference type="ARBA" id="ARBA00004613"/>
    </source>
</evidence>
<dbReference type="InterPro" id="IPR031420">
    <property type="entry name" value="UPF0669"/>
</dbReference>
<gene>
    <name evidence="7" type="ORF">GWI33_017836</name>
</gene>
<comment type="caution">
    <text evidence="7">The sequence shown here is derived from an EMBL/GenBank/DDBJ whole genome shotgun (WGS) entry which is preliminary data.</text>
</comment>
<evidence type="ECO:0000256" key="3">
    <source>
        <dbReference type="ARBA" id="ARBA00022525"/>
    </source>
</evidence>
<evidence type="ECO:0000256" key="4">
    <source>
        <dbReference type="ARBA" id="ARBA00022729"/>
    </source>
</evidence>
<dbReference type="PANTHER" id="PTHR31703:SF2">
    <property type="entry name" value="UPF0669 PROTEIN C6ORF120"/>
    <property type="match status" value="1"/>
</dbReference>
<evidence type="ECO:0000256" key="6">
    <source>
        <dbReference type="SAM" id="SignalP"/>
    </source>
</evidence>
<dbReference type="Gene3D" id="2.60.120.380">
    <property type="match status" value="1"/>
</dbReference>
<name>A0A834HVX6_RHYFE</name>
<evidence type="ECO:0000313" key="8">
    <source>
        <dbReference type="Proteomes" id="UP000625711"/>
    </source>
</evidence>